<dbReference type="AlphaFoldDB" id="A0A382QNU8"/>
<dbReference type="SUPFAM" id="SSF51735">
    <property type="entry name" value="NAD(P)-binding Rossmann-fold domains"/>
    <property type="match status" value="1"/>
</dbReference>
<organism evidence="2">
    <name type="scientific">marine metagenome</name>
    <dbReference type="NCBI Taxonomy" id="408172"/>
    <lineage>
        <taxon>unclassified sequences</taxon>
        <taxon>metagenomes</taxon>
        <taxon>ecological metagenomes</taxon>
    </lineage>
</organism>
<dbReference type="GO" id="GO:0000166">
    <property type="term" value="F:nucleotide binding"/>
    <property type="evidence" value="ECO:0007669"/>
    <property type="project" value="InterPro"/>
</dbReference>
<gene>
    <name evidence="2" type="ORF">METZ01_LOCUS339424</name>
</gene>
<protein>
    <recommendedName>
        <fullName evidence="1">Gfo/Idh/MocA-like oxidoreductase N-terminal domain-containing protein</fullName>
    </recommendedName>
</protein>
<name>A0A382QNU8_9ZZZZ</name>
<accession>A0A382QNU8</accession>
<feature type="non-terminal residue" evidence="2">
    <location>
        <position position="146"/>
    </location>
</feature>
<dbReference type="InterPro" id="IPR000683">
    <property type="entry name" value="Gfo/Idh/MocA-like_OxRdtase_N"/>
</dbReference>
<dbReference type="PANTHER" id="PTHR43377">
    <property type="entry name" value="BILIVERDIN REDUCTASE A"/>
    <property type="match status" value="1"/>
</dbReference>
<dbReference type="PANTHER" id="PTHR43377:SF1">
    <property type="entry name" value="BILIVERDIN REDUCTASE A"/>
    <property type="match status" value="1"/>
</dbReference>
<dbReference type="Pfam" id="PF01408">
    <property type="entry name" value="GFO_IDH_MocA"/>
    <property type="match status" value="1"/>
</dbReference>
<dbReference type="EMBL" id="UINC01115496">
    <property type="protein sequence ID" value="SVC86570.1"/>
    <property type="molecule type" value="Genomic_DNA"/>
</dbReference>
<sequence length="146" mass="16745">MKICIFGTGVMARIYADIIDQYKLGQISGFVGNTESKTNQIAADYSTKAFPNGDLAKFYDTCESDITLITSPEWVRIEPVKLAVENQQHIILEKPFADSLENSLELYKILENHKNTFRICHVLRYSPRFYSARNYLSDKSVFYIDA</sequence>
<evidence type="ECO:0000313" key="2">
    <source>
        <dbReference type="EMBL" id="SVC86570.1"/>
    </source>
</evidence>
<feature type="domain" description="Gfo/Idh/MocA-like oxidoreductase N-terminal" evidence="1">
    <location>
        <begin position="2"/>
        <end position="118"/>
    </location>
</feature>
<proteinExistence type="predicted"/>
<dbReference type="InterPro" id="IPR036291">
    <property type="entry name" value="NAD(P)-bd_dom_sf"/>
</dbReference>
<reference evidence="2" key="1">
    <citation type="submission" date="2018-05" db="EMBL/GenBank/DDBJ databases">
        <authorList>
            <person name="Lanie J.A."/>
            <person name="Ng W.-L."/>
            <person name="Kazmierczak K.M."/>
            <person name="Andrzejewski T.M."/>
            <person name="Davidsen T.M."/>
            <person name="Wayne K.J."/>
            <person name="Tettelin H."/>
            <person name="Glass J.I."/>
            <person name="Rusch D."/>
            <person name="Podicherti R."/>
            <person name="Tsui H.-C.T."/>
            <person name="Winkler M.E."/>
        </authorList>
    </citation>
    <scope>NUCLEOTIDE SEQUENCE</scope>
</reference>
<dbReference type="InterPro" id="IPR051450">
    <property type="entry name" value="Gfo/Idh/MocA_Oxidoreductases"/>
</dbReference>
<evidence type="ECO:0000259" key="1">
    <source>
        <dbReference type="Pfam" id="PF01408"/>
    </source>
</evidence>
<dbReference type="Gene3D" id="3.40.50.720">
    <property type="entry name" value="NAD(P)-binding Rossmann-like Domain"/>
    <property type="match status" value="1"/>
</dbReference>